<dbReference type="Pfam" id="PF07690">
    <property type="entry name" value="MFS_1"/>
    <property type="match status" value="1"/>
</dbReference>
<dbReference type="InterPro" id="IPR020846">
    <property type="entry name" value="MFS_dom"/>
</dbReference>
<accession>A0AA40E285</accession>
<keyword evidence="3 8" id="KW-0812">Transmembrane</keyword>
<dbReference type="InterPro" id="IPR036259">
    <property type="entry name" value="MFS_trans_sf"/>
</dbReference>
<evidence type="ECO:0000256" key="5">
    <source>
        <dbReference type="ARBA" id="ARBA00023136"/>
    </source>
</evidence>
<feature type="transmembrane region" description="Helical" evidence="8">
    <location>
        <begin position="557"/>
        <end position="575"/>
    </location>
</feature>
<keyword evidence="4 8" id="KW-1133">Transmembrane helix</keyword>
<reference evidence="10" key="1">
    <citation type="submission" date="2023-06" db="EMBL/GenBank/DDBJ databases">
        <title>Genome-scale phylogeny and comparative genomics of the fungal order Sordariales.</title>
        <authorList>
            <consortium name="Lawrence Berkeley National Laboratory"/>
            <person name="Hensen N."/>
            <person name="Bonometti L."/>
            <person name="Westerberg I."/>
            <person name="Brannstrom I.O."/>
            <person name="Guillou S."/>
            <person name="Cros-Aarteil S."/>
            <person name="Calhoun S."/>
            <person name="Haridas S."/>
            <person name="Kuo A."/>
            <person name="Mondo S."/>
            <person name="Pangilinan J."/>
            <person name="Riley R."/>
            <person name="Labutti K."/>
            <person name="Andreopoulos B."/>
            <person name="Lipzen A."/>
            <person name="Chen C."/>
            <person name="Yanf M."/>
            <person name="Daum C."/>
            <person name="Ng V."/>
            <person name="Clum A."/>
            <person name="Steindorff A."/>
            <person name="Ohm R."/>
            <person name="Martin F."/>
            <person name="Silar P."/>
            <person name="Natvig D."/>
            <person name="Lalanne C."/>
            <person name="Gautier V."/>
            <person name="Ament-Velasquez S.L."/>
            <person name="Kruys A."/>
            <person name="Hutchinson M.I."/>
            <person name="Powell A.J."/>
            <person name="Barry K."/>
            <person name="Miller A.N."/>
            <person name="Grigoriev I.V."/>
            <person name="Debuchy R."/>
            <person name="Gladieux P."/>
            <person name="Thoren M.H."/>
            <person name="Johannesson H."/>
        </authorList>
    </citation>
    <scope>NUCLEOTIDE SEQUENCE</scope>
    <source>
        <strain evidence="10">SMH4607-1</strain>
    </source>
</reference>
<dbReference type="GO" id="GO:0005886">
    <property type="term" value="C:plasma membrane"/>
    <property type="evidence" value="ECO:0007669"/>
    <property type="project" value="TreeGrafter"/>
</dbReference>
<evidence type="ECO:0000256" key="1">
    <source>
        <dbReference type="ARBA" id="ARBA00004141"/>
    </source>
</evidence>
<dbReference type="InterPro" id="IPR011701">
    <property type="entry name" value="MFS"/>
</dbReference>
<evidence type="ECO:0000256" key="4">
    <source>
        <dbReference type="ARBA" id="ARBA00022989"/>
    </source>
</evidence>
<evidence type="ECO:0000259" key="9">
    <source>
        <dbReference type="PROSITE" id="PS50850"/>
    </source>
</evidence>
<evidence type="ECO:0000313" key="11">
    <source>
        <dbReference type="Proteomes" id="UP001172102"/>
    </source>
</evidence>
<feature type="transmembrane region" description="Helical" evidence="8">
    <location>
        <begin position="307"/>
        <end position="324"/>
    </location>
</feature>
<feature type="compositionally biased region" description="Basic and acidic residues" evidence="7">
    <location>
        <begin position="585"/>
        <end position="594"/>
    </location>
</feature>
<protein>
    <submittedName>
        <fullName evidence="10">Major facilitator superfamily domain-containing protein</fullName>
    </submittedName>
</protein>
<dbReference type="EMBL" id="JAUKUA010000002">
    <property type="protein sequence ID" value="KAK0724295.1"/>
    <property type="molecule type" value="Genomic_DNA"/>
</dbReference>
<feature type="compositionally biased region" description="Low complexity" evidence="7">
    <location>
        <begin position="56"/>
        <end position="67"/>
    </location>
</feature>
<comment type="subcellular location">
    <subcellularLocation>
        <location evidence="1">Membrane</location>
        <topology evidence="1">Multi-pass membrane protein</topology>
    </subcellularLocation>
</comment>
<comment type="caution">
    <text evidence="10">The sequence shown here is derived from an EMBL/GenBank/DDBJ whole genome shotgun (WGS) entry which is preliminary data.</text>
</comment>
<feature type="region of interest" description="Disordered" evidence="7">
    <location>
        <begin position="583"/>
        <end position="620"/>
    </location>
</feature>
<evidence type="ECO:0000256" key="8">
    <source>
        <dbReference type="SAM" id="Phobius"/>
    </source>
</evidence>
<dbReference type="GO" id="GO:0022857">
    <property type="term" value="F:transmembrane transporter activity"/>
    <property type="evidence" value="ECO:0007669"/>
    <property type="project" value="InterPro"/>
</dbReference>
<feature type="transmembrane region" description="Helical" evidence="8">
    <location>
        <begin position="177"/>
        <end position="197"/>
    </location>
</feature>
<dbReference type="Gene3D" id="1.20.1720.10">
    <property type="entry name" value="Multidrug resistance protein D"/>
    <property type="match status" value="1"/>
</dbReference>
<evidence type="ECO:0000256" key="7">
    <source>
        <dbReference type="SAM" id="MobiDB-lite"/>
    </source>
</evidence>
<dbReference type="PANTHER" id="PTHR23501">
    <property type="entry name" value="MAJOR FACILITATOR SUPERFAMILY"/>
    <property type="match status" value="1"/>
</dbReference>
<proteinExistence type="predicted"/>
<evidence type="ECO:0000256" key="3">
    <source>
        <dbReference type="ARBA" id="ARBA00022692"/>
    </source>
</evidence>
<sequence length="620" mass="67611">MGDKAFRPVPVAPWTPSRSAAMRRPRPDTPRPATWAGIMVPAGPGTPTPRTPAPQTPTSQTSAQRTPEPAPQENEPMLSPNPQIWDMNLDSHPLPPLPPTEMEIRHTWSFWPILVSLSLAGMLVGFEGTILTNALPTIMEEMGGDAWYFWVVNAFFLVSATTAPLYGQFSRLSGRRWVMITAVALFTLGSGICGGANNMAMLIAGRAIQGLGAGGINLLIEDIIDDLVPADEFSDHLFAVMTPTIAASASGSLFGGAIVTFASWRWVFYIHVPIGSVALILQLLYLRTEYRIDQPLTVVEKLRLVDVSGLFCFLVSNYAILLGMGSNFGLFTLVITFITGFIWLIAFFTYEFGLYPRFRPVEPLLFKDAFSNRTSAAAIFLTFTLSICTQLVMYFLPIYAQAITGSTPYESGLETLPFFVCLVPFALLGVLVERQTHQFNFQLTGALGLGLGLNTLLPAVLVSLPAGPDTAGADVKARDTWRFARAFGKLYAFAMPSTVFNKRCAHFADGLSDATVAERLRDGRAYQAATAAFSNAIGGDPAVRDQVVHVFQQALQAVWYVGVGFAAMGFLAVFFEKNLRTPSAGEHRGQRSSEEDGIEMVAMPRGRRVRTPPESRVSEA</sequence>
<feature type="transmembrane region" description="Helical" evidence="8">
    <location>
        <begin position="330"/>
        <end position="355"/>
    </location>
</feature>
<dbReference type="Proteomes" id="UP001172102">
    <property type="component" value="Unassembled WGS sequence"/>
</dbReference>
<feature type="domain" description="Major facilitator superfamily (MFS) profile" evidence="9">
    <location>
        <begin position="113"/>
        <end position="620"/>
    </location>
</feature>
<name>A0AA40E285_9PEZI</name>
<feature type="compositionally biased region" description="Pro residues" evidence="7">
    <location>
        <begin position="44"/>
        <end position="55"/>
    </location>
</feature>
<feature type="transmembrane region" description="Helical" evidence="8">
    <location>
        <begin position="444"/>
        <end position="464"/>
    </location>
</feature>
<keyword evidence="6" id="KW-0325">Glycoprotein</keyword>
<feature type="transmembrane region" description="Helical" evidence="8">
    <location>
        <begin position="108"/>
        <end position="126"/>
    </location>
</feature>
<dbReference type="SUPFAM" id="SSF103473">
    <property type="entry name" value="MFS general substrate transporter"/>
    <property type="match status" value="1"/>
</dbReference>
<feature type="transmembrane region" description="Helical" evidence="8">
    <location>
        <begin position="376"/>
        <end position="396"/>
    </location>
</feature>
<feature type="transmembrane region" description="Helical" evidence="8">
    <location>
        <begin position="146"/>
        <end position="165"/>
    </location>
</feature>
<feature type="transmembrane region" description="Helical" evidence="8">
    <location>
        <begin position="266"/>
        <end position="286"/>
    </location>
</feature>
<dbReference type="AlphaFoldDB" id="A0AA40E285"/>
<feature type="region of interest" description="Disordered" evidence="7">
    <location>
        <begin position="1"/>
        <end position="85"/>
    </location>
</feature>
<dbReference type="PROSITE" id="PS50850">
    <property type="entry name" value="MFS"/>
    <property type="match status" value="1"/>
</dbReference>
<keyword evidence="11" id="KW-1185">Reference proteome</keyword>
<feature type="transmembrane region" description="Helical" evidence="8">
    <location>
        <begin position="416"/>
        <end position="432"/>
    </location>
</feature>
<keyword evidence="2" id="KW-0813">Transport</keyword>
<keyword evidence="5 8" id="KW-0472">Membrane</keyword>
<feature type="compositionally biased region" description="Basic and acidic residues" evidence="7">
    <location>
        <begin position="611"/>
        <end position="620"/>
    </location>
</feature>
<gene>
    <name evidence="10" type="ORF">B0H67DRAFT_679945</name>
</gene>
<feature type="compositionally biased region" description="Low complexity" evidence="7">
    <location>
        <begin position="31"/>
        <end position="43"/>
    </location>
</feature>
<evidence type="ECO:0000256" key="6">
    <source>
        <dbReference type="ARBA" id="ARBA00023180"/>
    </source>
</evidence>
<evidence type="ECO:0000313" key="10">
    <source>
        <dbReference type="EMBL" id="KAK0724295.1"/>
    </source>
</evidence>
<evidence type="ECO:0000256" key="2">
    <source>
        <dbReference type="ARBA" id="ARBA00022448"/>
    </source>
</evidence>
<organism evidence="10 11">
    <name type="scientific">Lasiosphaeris hirsuta</name>
    <dbReference type="NCBI Taxonomy" id="260670"/>
    <lineage>
        <taxon>Eukaryota</taxon>
        <taxon>Fungi</taxon>
        <taxon>Dikarya</taxon>
        <taxon>Ascomycota</taxon>
        <taxon>Pezizomycotina</taxon>
        <taxon>Sordariomycetes</taxon>
        <taxon>Sordariomycetidae</taxon>
        <taxon>Sordariales</taxon>
        <taxon>Lasiosphaeriaceae</taxon>
        <taxon>Lasiosphaeris</taxon>
    </lineage>
</organism>
<dbReference type="PANTHER" id="PTHR23501:SF187">
    <property type="entry name" value="MAJOR FACILITATOR SUPERFAMILY (MFS) PROFILE DOMAIN-CONTAINING PROTEIN"/>
    <property type="match status" value="1"/>
</dbReference>